<dbReference type="AlphaFoldDB" id="G0QSA2"/>
<dbReference type="PROSITE" id="PS50237">
    <property type="entry name" value="HECT"/>
    <property type="match status" value="1"/>
</dbReference>
<dbReference type="PANTHER" id="PTHR46435">
    <property type="entry name" value="E3 UBIQUITIN-PROTEIN LIGASE HECTD4-RELATED"/>
    <property type="match status" value="1"/>
</dbReference>
<gene>
    <name evidence="5" type="ORF">IMG5_100500</name>
</gene>
<dbReference type="STRING" id="857967.G0QSA2"/>
<evidence type="ECO:0000259" key="4">
    <source>
        <dbReference type="PROSITE" id="PS50237"/>
    </source>
</evidence>
<keyword evidence="1 2" id="KW-0833">Ubl conjugation pathway</keyword>
<dbReference type="Gene3D" id="3.90.1750.10">
    <property type="entry name" value="Hect, E3 ligase catalytic domains"/>
    <property type="match status" value="1"/>
</dbReference>
<dbReference type="EMBL" id="GL983809">
    <property type="protein sequence ID" value="EGR31900.1"/>
    <property type="molecule type" value="Genomic_DNA"/>
</dbReference>
<feature type="domain" description="HECT" evidence="4">
    <location>
        <begin position="308"/>
        <end position="649"/>
    </location>
</feature>
<accession>G0QSA2</accession>
<organism evidence="5 6">
    <name type="scientific">Ichthyophthirius multifiliis</name>
    <name type="common">White spot disease agent</name>
    <name type="synonym">Ich</name>
    <dbReference type="NCBI Taxonomy" id="5932"/>
    <lineage>
        <taxon>Eukaryota</taxon>
        <taxon>Sar</taxon>
        <taxon>Alveolata</taxon>
        <taxon>Ciliophora</taxon>
        <taxon>Intramacronucleata</taxon>
        <taxon>Oligohymenophorea</taxon>
        <taxon>Hymenostomatida</taxon>
        <taxon>Ophryoglenina</taxon>
        <taxon>Ichthyophthirius</taxon>
    </lineage>
</organism>
<evidence type="ECO:0000256" key="3">
    <source>
        <dbReference type="SAM" id="MobiDB-lite"/>
    </source>
</evidence>
<dbReference type="GeneID" id="14908036"/>
<dbReference type="Pfam" id="PF00632">
    <property type="entry name" value="HECT"/>
    <property type="match status" value="1"/>
</dbReference>
<dbReference type="PANTHER" id="PTHR46435:SF1">
    <property type="entry name" value="E3 UBIQUITIN-PROTEIN LIGASE HECTD4-RELATED"/>
    <property type="match status" value="1"/>
</dbReference>
<dbReference type="Gene3D" id="3.30.2410.10">
    <property type="entry name" value="Hect, E3 ligase catalytic domain"/>
    <property type="match status" value="1"/>
</dbReference>
<protein>
    <recommendedName>
        <fullName evidence="4">HECT domain-containing protein</fullName>
    </recommendedName>
</protein>
<sequence length="673" mass="78375">MIKYFNQILKFNFWKNKKNYKQLQEKIAILAFENPQNAWEIIFKLGFDLHLDLIGWIQGENPILLQQNLLNQLIKLIQIEICKETKQVLHYNPTNIRFIQSSNNIIPLHENILQPIGYLHESSTMQYNRLISVCSLRDIRYSWALIKLLNKLLQKSIFFINMDSKCEPLDYQIFNFQNQNNNAFITLSMSTQFSNYRVLCMNPIKNDLAQKVLNKTALRRDQVPKVQVERLKLQDQIDFQKNQGQNLNYNNTNNNQYQDQKAQTHKNIATQLQKEDFIFTKAYEQIKDIPITQLRPVKPTGTDPFIAFEIIFKGELVMGESGPYRQFFADISSELQPNVLSSHKRQLNLLCPSTNNLSKMGDSREKYVINPSAKSSYQLQLFEFLGILMGECIRTGTHLTLDLPRILWKQLVSQQVTLEDLEEIDKPVFDLIKFIENCEKEVFEQSFFETYTTTLSDMSTIELIRDGSKIQVGYEDRLDYIAKLVEAKIGESQLQIHAIKNGLNQIVPLPLLNLVDASDLEMWVCGKKNVDFDLLKRHTIYSGNLNENTPHVKMLWEVLHELNHTESLRFVKFCWGQERLPPNDEEFERNQTRFMIKPATYSSSNSDKLLPKADTCFFNLELPAYTNKASLKSQLLIAINTDCDSMNAEDPINLDPEAQYNRHSNGESSYEEE</sequence>
<dbReference type="InterPro" id="IPR000569">
    <property type="entry name" value="HECT_dom"/>
</dbReference>
<dbReference type="OrthoDB" id="290242at2759"/>
<dbReference type="SUPFAM" id="SSF56204">
    <property type="entry name" value="Hect, E3 ligase catalytic domain"/>
    <property type="match status" value="1"/>
</dbReference>
<name>G0QSA2_ICHMU</name>
<evidence type="ECO:0000313" key="6">
    <source>
        <dbReference type="Proteomes" id="UP000008983"/>
    </source>
</evidence>
<dbReference type="InParanoid" id="G0QSA2"/>
<dbReference type="Gene3D" id="3.30.2160.10">
    <property type="entry name" value="Hect, E3 ligase catalytic domain"/>
    <property type="match status" value="1"/>
</dbReference>
<evidence type="ECO:0000313" key="5">
    <source>
        <dbReference type="EMBL" id="EGR31900.1"/>
    </source>
</evidence>
<dbReference type="Proteomes" id="UP000008983">
    <property type="component" value="Unassembled WGS sequence"/>
</dbReference>
<dbReference type="InterPro" id="IPR043366">
    <property type="entry name" value="HECTD4"/>
</dbReference>
<feature type="region of interest" description="Disordered" evidence="3">
    <location>
        <begin position="648"/>
        <end position="673"/>
    </location>
</feature>
<feature type="compositionally biased region" description="Polar residues" evidence="3">
    <location>
        <begin position="661"/>
        <end position="673"/>
    </location>
</feature>
<proteinExistence type="predicted"/>
<dbReference type="RefSeq" id="XP_004035386.1">
    <property type="nucleotide sequence ID" value="XM_004035338.1"/>
</dbReference>
<dbReference type="GO" id="GO:0004842">
    <property type="term" value="F:ubiquitin-protein transferase activity"/>
    <property type="evidence" value="ECO:0007669"/>
    <property type="project" value="InterPro"/>
</dbReference>
<evidence type="ECO:0000256" key="1">
    <source>
        <dbReference type="ARBA" id="ARBA00022786"/>
    </source>
</evidence>
<feature type="active site" description="Glycyl thioester intermediate" evidence="2">
    <location>
        <position position="616"/>
    </location>
</feature>
<reference evidence="5 6" key="1">
    <citation type="submission" date="2011-07" db="EMBL/GenBank/DDBJ databases">
        <authorList>
            <person name="Coyne R."/>
            <person name="Brami D."/>
            <person name="Johnson J."/>
            <person name="Hostetler J."/>
            <person name="Hannick L."/>
            <person name="Clark T."/>
            <person name="Cassidy-Hanley D."/>
            <person name="Inman J."/>
        </authorList>
    </citation>
    <scope>NUCLEOTIDE SEQUENCE [LARGE SCALE GENOMIC DNA]</scope>
    <source>
        <strain evidence="5 6">G5</strain>
    </source>
</reference>
<dbReference type="eggNOG" id="KOG1426">
    <property type="taxonomic scope" value="Eukaryota"/>
</dbReference>
<dbReference type="SMART" id="SM00119">
    <property type="entry name" value="HECTc"/>
    <property type="match status" value="1"/>
</dbReference>
<keyword evidence="6" id="KW-1185">Reference proteome</keyword>
<dbReference type="InterPro" id="IPR035983">
    <property type="entry name" value="Hect_E3_ubiquitin_ligase"/>
</dbReference>
<evidence type="ECO:0000256" key="2">
    <source>
        <dbReference type="PROSITE-ProRule" id="PRU00104"/>
    </source>
</evidence>